<gene>
    <name evidence="2" type="ORF">DERP_010257</name>
</gene>
<keyword evidence="1" id="KW-1133">Transmembrane helix</keyword>
<name>A0ABQ8J721_DERPT</name>
<keyword evidence="1" id="KW-0472">Membrane</keyword>
<feature type="non-terminal residue" evidence="2">
    <location>
        <position position="1"/>
    </location>
</feature>
<reference evidence="2 3" key="1">
    <citation type="journal article" date="2018" name="J. Allergy Clin. Immunol.">
        <title>High-quality assembly of Dermatophagoides pteronyssinus genome and transcriptome reveals a wide range of novel allergens.</title>
        <authorList>
            <person name="Liu X.Y."/>
            <person name="Yang K.Y."/>
            <person name="Wang M.Q."/>
            <person name="Kwok J.S."/>
            <person name="Zeng X."/>
            <person name="Yang Z."/>
            <person name="Xiao X.J."/>
            <person name="Lau C.P."/>
            <person name="Li Y."/>
            <person name="Huang Z.M."/>
            <person name="Ba J.G."/>
            <person name="Yim A.K."/>
            <person name="Ouyang C.Y."/>
            <person name="Ngai S.M."/>
            <person name="Chan T.F."/>
            <person name="Leung E.L."/>
            <person name="Liu L."/>
            <person name="Liu Z.G."/>
            <person name="Tsui S.K."/>
        </authorList>
    </citation>
    <scope>NUCLEOTIDE SEQUENCE [LARGE SCALE GENOMIC DNA]</scope>
    <source>
        <strain evidence="2">Derp</strain>
    </source>
</reference>
<evidence type="ECO:0000313" key="2">
    <source>
        <dbReference type="EMBL" id="KAH9418388.1"/>
    </source>
</evidence>
<sequence length="117" mass="13340">TTHFDRIVQKIVTSSKTTFYFIYLSSIGQAYILYKILKKTLESILIDVREFKDLVRILNNIDDNLSINNGIVQLTKNAVVIDLRNGDNFLRGKNHHDSNRFKNKSNVSSNCGETTGC</sequence>
<organism evidence="2 3">
    <name type="scientific">Dermatophagoides pteronyssinus</name>
    <name type="common">European house dust mite</name>
    <dbReference type="NCBI Taxonomy" id="6956"/>
    <lineage>
        <taxon>Eukaryota</taxon>
        <taxon>Metazoa</taxon>
        <taxon>Ecdysozoa</taxon>
        <taxon>Arthropoda</taxon>
        <taxon>Chelicerata</taxon>
        <taxon>Arachnida</taxon>
        <taxon>Acari</taxon>
        <taxon>Acariformes</taxon>
        <taxon>Sarcoptiformes</taxon>
        <taxon>Astigmata</taxon>
        <taxon>Psoroptidia</taxon>
        <taxon>Analgoidea</taxon>
        <taxon>Pyroglyphidae</taxon>
        <taxon>Dermatophagoidinae</taxon>
        <taxon>Dermatophagoides</taxon>
    </lineage>
</organism>
<dbReference type="EMBL" id="NJHN03000064">
    <property type="protein sequence ID" value="KAH9418388.1"/>
    <property type="molecule type" value="Genomic_DNA"/>
</dbReference>
<evidence type="ECO:0000313" key="3">
    <source>
        <dbReference type="Proteomes" id="UP000887458"/>
    </source>
</evidence>
<feature type="transmembrane region" description="Helical" evidence="1">
    <location>
        <begin position="20"/>
        <end position="37"/>
    </location>
</feature>
<accession>A0ABQ8J721</accession>
<proteinExistence type="predicted"/>
<reference evidence="2 3" key="2">
    <citation type="journal article" date="2022" name="Mol. Biol. Evol.">
        <title>Comparative Genomics Reveals Insights into the Divergent Evolution of Astigmatic Mites and Household Pest Adaptations.</title>
        <authorList>
            <person name="Xiong Q."/>
            <person name="Wan A.T."/>
            <person name="Liu X."/>
            <person name="Fung C.S."/>
            <person name="Xiao X."/>
            <person name="Malainual N."/>
            <person name="Hou J."/>
            <person name="Wang L."/>
            <person name="Wang M."/>
            <person name="Yang K.Y."/>
            <person name="Cui Y."/>
            <person name="Leung E.L."/>
            <person name="Nong W."/>
            <person name="Shin S.K."/>
            <person name="Au S.W."/>
            <person name="Jeong K.Y."/>
            <person name="Chew F.T."/>
            <person name="Hui J.H."/>
            <person name="Leung T.F."/>
            <person name="Tungtrongchitr A."/>
            <person name="Zhong N."/>
            <person name="Liu Z."/>
            <person name="Tsui S.K."/>
        </authorList>
    </citation>
    <scope>NUCLEOTIDE SEQUENCE [LARGE SCALE GENOMIC DNA]</scope>
    <source>
        <strain evidence="2">Derp</strain>
    </source>
</reference>
<evidence type="ECO:0000256" key="1">
    <source>
        <dbReference type="SAM" id="Phobius"/>
    </source>
</evidence>
<dbReference type="Proteomes" id="UP000887458">
    <property type="component" value="Unassembled WGS sequence"/>
</dbReference>
<comment type="caution">
    <text evidence="2">The sequence shown here is derived from an EMBL/GenBank/DDBJ whole genome shotgun (WGS) entry which is preliminary data.</text>
</comment>
<keyword evidence="1" id="KW-0812">Transmembrane</keyword>
<protein>
    <submittedName>
        <fullName evidence="2">Uncharacterized protein</fullName>
    </submittedName>
</protein>
<keyword evidence="3" id="KW-1185">Reference proteome</keyword>